<dbReference type="Proteomes" id="UP001198893">
    <property type="component" value="Unassembled WGS sequence"/>
</dbReference>
<evidence type="ECO:0000313" key="3">
    <source>
        <dbReference type="Proteomes" id="UP001198893"/>
    </source>
</evidence>
<feature type="domain" description="Glycosyltransferase 2-like" evidence="1">
    <location>
        <begin position="6"/>
        <end position="173"/>
    </location>
</feature>
<dbReference type="EMBL" id="JAJEQW010000011">
    <property type="protein sequence ID" value="MCC2242721.1"/>
    <property type="molecule type" value="Genomic_DNA"/>
</dbReference>
<dbReference type="SUPFAM" id="SSF53448">
    <property type="entry name" value="Nucleotide-diphospho-sugar transferases"/>
    <property type="match status" value="1"/>
</dbReference>
<dbReference type="EC" id="2.4.-.-" evidence="2"/>
<organism evidence="2 3">
    <name type="scientific">Roseburia amylophila</name>
    <dbReference type="NCBI Taxonomy" id="2981794"/>
    <lineage>
        <taxon>Bacteria</taxon>
        <taxon>Bacillati</taxon>
        <taxon>Bacillota</taxon>
        <taxon>Clostridia</taxon>
        <taxon>Lachnospirales</taxon>
        <taxon>Lachnospiraceae</taxon>
        <taxon>Roseburia</taxon>
    </lineage>
</organism>
<gene>
    <name evidence="2" type="ORF">LKD47_10470</name>
</gene>
<dbReference type="RefSeq" id="WP_227710418.1">
    <property type="nucleotide sequence ID" value="NZ_JAJEQW010000011.1"/>
</dbReference>
<dbReference type="Pfam" id="PF00535">
    <property type="entry name" value="Glycos_transf_2"/>
    <property type="match status" value="1"/>
</dbReference>
<proteinExistence type="predicted"/>
<keyword evidence="2" id="KW-0808">Transferase</keyword>
<sequence>MEPLVSVCIPAYNNAGYIRETIDSILNQTYHNIELVVVDDNSKDNTLDVIRSVKDSRVKVYHNEENLGMVGNWNKCLSLTSGEYIKLICADDMLDQNAIEIEARAMQQHPTVNLVESDTRLVDINGKKTGVFHRYHKSGEVNGKKVAKKSLLIQNFFGAPVNNMIRKSALEKVGYFDESFTYILDFDMWVRLACSGDIYIIHQQLNSFRIRNDSNTGNLIGANRDVYVDEHKRLVEKHASNGVIKLSKFDIGFSVWFRKVRNVLIGIYLKLFSK</sequence>
<dbReference type="PANTHER" id="PTHR22916:SF3">
    <property type="entry name" value="UDP-GLCNAC:BETAGAL BETA-1,3-N-ACETYLGLUCOSAMINYLTRANSFERASE-LIKE PROTEIN 1"/>
    <property type="match status" value="1"/>
</dbReference>
<name>A0AAW4WD86_9FIRM</name>
<dbReference type="AlphaFoldDB" id="A0AAW4WD86"/>
<evidence type="ECO:0000259" key="1">
    <source>
        <dbReference type="Pfam" id="PF00535"/>
    </source>
</evidence>
<dbReference type="GO" id="GO:0016758">
    <property type="term" value="F:hexosyltransferase activity"/>
    <property type="evidence" value="ECO:0007669"/>
    <property type="project" value="UniProtKB-ARBA"/>
</dbReference>
<protein>
    <submittedName>
        <fullName evidence="2">Glycosyltransferase</fullName>
        <ecNumber evidence="2">2.4.-.-</ecNumber>
    </submittedName>
</protein>
<dbReference type="InterPro" id="IPR029044">
    <property type="entry name" value="Nucleotide-diphossugar_trans"/>
</dbReference>
<accession>A0AAW4WD86</accession>
<dbReference type="PANTHER" id="PTHR22916">
    <property type="entry name" value="GLYCOSYLTRANSFERASE"/>
    <property type="match status" value="1"/>
</dbReference>
<dbReference type="InterPro" id="IPR001173">
    <property type="entry name" value="Glyco_trans_2-like"/>
</dbReference>
<comment type="caution">
    <text evidence="2">The sequence shown here is derived from an EMBL/GenBank/DDBJ whole genome shotgun (WGS) entry which is preliminary data.</text>
</comment>
<keyword evidence="2" id="KW-0328">Glycosyltransferase</keyword>
<dbReference type="Gene3D" id="3.90.550.10">
    <property type="entry name" value="Spore Coat Polysaccharide Biosynthesis Protein SpsA, Chain A"/>
    <property type="match status" value="1"/>
</dbReference>
<evidence type="ECO:0000313" key="2">
    <source>
        <dbReference type="EMBL" id="MCC2242721.1"/>
    </source>
</evidence>
<reference evidence="2" key="1">
    <citation type="submission" date="2021-10" db="EMBL/GenBank/DDBJ databases">
        <title>Anaerobic single-cell dispensing facilitates the cultivation of human gut bacteria.</title>
        <authorList>
            <person name="Afrizal A."/>
        </authorList>
    </citation>
    <scope>NUCLEOTIDE SEQUENCE</scope>
    <source>
        <strain evidence="2">CLA-AA-H204</strain>
    </source>
</reference>